<dbReference type="EMBL" id="BART01025194">
    <property type="protein sequence ID" value="GAG97897.1"/>
    <property type="molecule type" value="Genomic_DNA"/>
</dbReference>
<protein>
    <submittedName>
        <fullName evidence="2">Uncharacterized protein</fullName>
    </submittedName>
</protein>
<sequence>MSYYEKDDNEQPAPGTGSRRYTGFEQWQKAMQDKLTADAKAFHSRTAADDDLKAHQLEEVKKFNEEK</sequence>
<dbReference type="AlphaFoldDB" id="X1CY93"/>
<accession>X1CY93</accession>
<name>X1CY93_9ZZZZ</name>
<feature type="region of interest" description="Disordered" evidence="1">
    <location>
        <begin position="1"/>
        <end position="22"/>
    </location>
</feature>
<proteinExistence type="predicted"/>
<organism evidence="2">
    <name type="scientific">marine sediment metagenome</name>
    <dbReference type="NCBI Taxonomy" id="412755"/>
    <lineage>
        <taxon>unclassified sequences</taxon>
        <taxon>metagenomes</taxon>
        <taxon>ecological metagenomes</taxon>
    </lineage>
</organism>
<gene>
    <name evidence="2" type="ORF">S01H4_45281</name>
</gene>
<evidence type="ECO:0000256" key="1">
    <source>
        <dbReference type="SAM" id="MobiDB-lite"/>
    </source>
</evidence>
<reference evidence="2" key="1">
    <citation type="journal article" date="2014" name="Front. Microbiol.">
        <title>High frequency of phylogenetically diverse reductive dehalogenase-homologous genes in deep subseafloor sedimentary metagenomes.</title>
        <authorList>
            <person name="Kawai M."/>
            <person name="Futagami T."/>
            <person name="Toyoda A."/>
            <person name="Takaki Y."/>
            <person name="Nishi S."/>
            <person name="Hori S."/>
            <person name="Arai W."/>
            <person name="Tsubouchi T."/>
            <person name="Morono Y."/>
            <person name="Uchiyama I."/>
            <person name="Ito T."/>
            <person name="Fujiyama A."/>
            <person name="Inagaki F."/>
            <person name="Takami H."/>
        </authorList>
    </citation>
    <scope>NUCLEOTIDE SEQUENCE</scope>
    <source>
        <strain evidence="2">Expedition CK06-06</strain>
    </source>
</reference>
<evidence type="ECO:0000313" key="2">
    <source>
        <dbReference type="EMBL" id="GAG97897.1"/>
    </source>
</evidence>
<comment type="caution">
    <text evidence="2">The sequence shown here is derived from an EMBL/GenBank/DDBJ whole genome shotgun (WGS) entry which is preliminary data.</text>
</comment>